<dbReference type="EMBL" id="BLKU01000005">
    <property type="protein sequence ID" value="GFG67702.1"/>
    <property type="molecule type" value="Genomic_DNA"/>
</dbReference>
<evidence type="ECO:0000313" key="3">
    <source>
        <dbReference type="Proteomes" id="UP000465306"/>
    </source>
</evidence>
<dbReference type="KEGG" id="mku:I2456_17880"/>
<evidence type="ECO:0000313" key="1">
    <source>
        <dbReference type="EMBL" id="GFG67702.1"/>
    </source>
</evidence>
<dbReference type="EMBL" id="CP065047">
    <property type="protein sequence ID" value="QPI36362.1"/>
    <property type="molecule type" value="Genomic_DNA"/>
</dbReference>
<name>A0AAX1J5C2_9MYCO</name>
<organism evidence="2 4">
    <name type="scientific">Mycobacterium kubicae</name>
    <dbReference type="NCBI Taxonomy" id="120959"/>
    <lineage>
        <taxon>Bacteria</taxon>
        <taxon>Bacillati</taxon>
        <taxon>Actinomycetota</taxon>
        <taxon>Actinomycetes</taxon>
        <taxon>Mycobacteriales</taxon>
        <taxon>Mycobacteriaceae</taxon>
        <taxon>Mycobacterium</taxon>
        <taxon>Mycobacterium simiae complex</taxon>
    </lineage>
</organism>
<keyword evidence="3" id="KW-1185">Reference proteome</keyword>
<dbReference type="AlphaFoldDB" id="A0AAX1J5C2"/>
<reference evidence="1" key="2">
    <citation type="submission" date="2020-02" db="EMBL/GenBank/DDBJ databases">
        <authorList>
            <person name="Matsumoto Y."/>
            <person name="Kinjo T."/>
            <person name="Motooka D."/>
            <person name="Nabeya D."/>
            <person name="Jung N."/>
            <person name="Uechi K."/>
            <person name="Horii T."/>
            <person name="Iida T."/>
            <person name="Fujita J."/>
            <person name="Nakamura S."/>
        </authorList>
    </citation>
    <scope>NUCLEOTIDE SEQUENCE</scope>
    <source>
        <strain evidence="1">JCM 13573</strain>
    </source>
</reference>
<gene>
    <name evidence="2" type="ORF">I2456_17880</name>
    <name evidence="1" type="ORF">MKUB_51920</name>
</gene>
<dbReference type="Proteomes" id="UP000465306">
    <property type="component" value="Unassembled WGS sequence"/>
</dbReference>
<evidence type="ECO:0000313" key="4">
    <source>
        <dbReference type="Proteomes" id="UP000663583"/>
    </source>
</evidence>
<evidence type="ECO:0000313" key="2">
    <source>
        <dbReference type="EMBL" id="QPI36362.1"/>
    </source>
</evidence>
<reference evidence="2" key="3">
    <citation type="submission" date="2020-11" db="EMBL/GenBank/DDBJ databases">
        <title>Intraspecies plasmid and genomic variation of Mycobacterium kubicae revealed by the complete genome sequences of two clinical isolates.</title>
        <authorList>
            <person name="Hendrix J.R."/>
            <person name="Epperson L.E."/>
            <person name="Honda J.R."/>
            <person name="Strong M."/>
        </authorList>
    </citation>
    <scope>NUCLEOTIDE SEQUENCE</scope>
    <source>
        <strain evidence="2">JCM 13573</strain>
    </source>
</reference>
<dbReference type="RefSeq" id="WP_156746368.1">
    <property type="nucleotide sequence ID" value="NZ_BLKU01000005.1"/>
</dbReference>
<reference evidence="1 3" key="1">
    <citation type="journal article" date="2019" name="Emerg. Microbes Infect.">
        <title>Comprehensive subspecies identification of 175 nontuberculous mycobacteria species based on 7547 genomic profiles.</title>
        <authorList>
            <person name="Matsumoto Y."/>
            <person name="Kinjo T."/>
            <person name="Motooka D."/>
            <person name="Nabeya D."/>
            <person name="Jung N."/>
            <person name="Uechi K."/>
            <person name="Horii T."/>
            <person name="Iida T."/>
            <person name="Fujita J."/>
            <person name="Nakamura S."/>
        </authorList>
    </citation>
    <scope>NUCLEOTIDE SEQUENCE [LARGE SCALE GENOMIC DNA]</scope>
    <source>
        <strain evidence="1 3">JCM 13573</strain>
    </source>
</reference>
<dbReference type="Proteomes" id="UP000663583">
    <property type="component" value="Chromosome"/>
</dbReference>
<protein>
    <submittedName>
        <fullName evidence="2">Uncharacterized protein</fullName>
    </submittedName>
</protein>
<proteinExistence type="predicted"/>
<accession>A0AAX1J5C2</accession>
<sequence>MRVISFANLASLWNARNTGSLPAAQIRQPEVQVGWVYDIKADSNSCKRA</sequence>